<comment type="cofactor">
    <cofactor evidence="1">
        <name>FAD</name>
        <dbReference type="ChEBI" id="CHEBI:57692"/>
    </cofactor>
</comment>
<dbReference type="InterPro" id="IPR050446">
    <property type="entry name" value="FAD-oxidoreductase/Apoptosis"/>
</dbReference>
<dbReference type="Gene3D" id="3.30.390.30">
    <property type="match status" value="1"/>
</dbReference>
<dbReference type="RefSeq" id="WP_141149135.1">
    <property type="nucleotide sequence ID" value="NZ_VHLG01000005.1"/>
</dbReference>
<dbReference type="PRINTS" id="PR00368">
    <property type="entry name" value="FADPNR"/>
</dbReference>
<protein>
    <submittedName>
        <fullName evidence="7">Pyridine nucleotide-disulfide oxidoreductase</fullName>
    </submittedName>
</protein>
<evidence type="ECO:0000256" key="2">
    <source>
        <dbReference type="ARBA" id="ARBA00022630"/>
    </source>
</evidence>
<dbReference type="SUPFAM" id="SSF51905">
    <property type="entry name" value="FAD/NAD(P)-binding domain"/>
    <property type="match status" value="2"/>
</dbReference>
<evidence type="ECO:0000256" key="3">
    <source>
        <dbReference type="ARBA" id="ARBA00022827"/>
    </source>
</evidence>
<dbReference type="AlphaFoldDB" id="A0A506UC66"/>
<evidence type="ECO:0000313" key="7">
    <source>
        <dbReference type="EMBL" id="TPW30564.1"/>
    </source>
</evidence>
<organism evidence="7 8">
    <name type="scientific">Martelella alba</name>
    <dbReference type="NCBI Taxonomy" id="2590451"/>
    <lineage>
        <taxon>Bacteria</taxon>
        <taxon>Pseudomonadati</taxon>
        <taxon>Pseudomonadota</taxon>
        <taxon>Alphaproteobacteria</taxon>
        <taxon>Hyphomicrobiales</taxon>
        <taxon>Aurantimonadaceae</taxon>
        <taxon>Martelella</taxon>
    </lineage>
</organism>
<dbReference type="SUPFAM" id="SSF55424">
    <property type="entry name" value="FAD/NAD-linked reductases, dimerisation (C-terminal) domain"/>
    <property type="match status" value="1"/>
</dbReference>
<feature type="domain" description="Reductase C-terminal" evidence="6">
    <location>
        <begin position="320"/>
        <end position="404"/>
    </location>
</feature>
<dbReference type="EMBL" id="VHLG01000005">
    <property type="protein sequence ID" value="TPW30564.1"/>
    <property type="molecule type" value="Genomic_DNA"/>
</dbReference>
<keyword evidence="8" id="KW-1185">Reference proteome</keyword>
<dbReference type="Proteomes" id="UP000318801">
    <property type="component" value="Unassembled WGS sequence"/>
</dbReference>
<evidence type="ECO:0000259" key="5">
    <source>
        <dbReference type="Pfam" id="PF07992"/>
    </source>
</evidence>
<dbReference type="PANTHER" id="PTHR43557:SF2">
    <property type="entry name" value="RIESKE DOMAIN-CONTAINING PROTEIN-RELATED"/>
    <property type="match status" value="1"/>
</dbReference>
<accession>A0A506UC66</accession>
<keyword evidence="2" id="KW-0285">Flavoprotein</keyword>
<dbReference type="InterPro" id="IPR028202">
    <property type="entry name" value="Reductase_C"/>
</dbReference>
<reference evidence="7 8" key="1">
    <citation type="submission" date="2019-06" db="EMBL/GenBank/DDBJ databases">
        <authorList>
            <person name="Li M."/>
        </authorList>
    </citation>
    <scope>NUCLEOTIDE SEQUENCE [LARGE SCALE GENOMIC DNA]</scope>
    <source>
        <strain evidence="7 8">BGMRC2036</strain>
    </source>
</reference>
<evidence type="ECO:0000256" key="4">
    <source>
        <dbReference type="ARBA" id="ARBA00023002"/>
    </source>
</evidence>
<dbReference type="PANTHER" id="PTHR43557">
    <property type="entry name" value="APOPTOSIS-INDUCING FACTOR 1"/>
    <property type="match status" value="1"/>
</dbReference>
<evidence type="ECO:0000313" key="8">
    <source>
        <dbReference type="Proteomes" id="UP000318801"/>
    </source>
</evidence>
<dbReference type="Pfam" id="PF07992">
    <property type="entry name" value="Pyr_redox_2"/>
    <property type="match status" value="1"/>
</dbReference>
<keyword evidence="4" id="KW-0560">Oxidoreductase</keyword>
<dbReference type="PRINTS" id="PR00411">
    <property type="entry name" value="PNDRDTASEI"/>
</dbReference>
<dbReference type="InterPro" id="IPR036188">
    <property type="entry name" value="FAD/NAD-bd_sf"/>
</dbReference>
<gene>
    <name evidence="7" type="ORF">FJU08_11380</name>
</gene>
<comment type="caution">
    <text evidence="7">The sequence shown here is derived from an EMBL/GenBank/DDBJ whole genome shotgun (WGS) entry which is preliminary data.</text>
</comment>
<dbReference type="GO" id="GO:0005737">
    <property type="term" value="C:cytoplasm"/>
    <property type="evidence" value="ECO:0007669"/>
    <property type="project" value="TreeGrafter"/>
</dbReference>
<proteinExistence type="predicted"/>
<evidence type="ECO:0000256" key="1">
    <source>
        <dbReference type="ARBA" id="ARBA00001974"/>
    </source>
</evidence>
<dbReference type="OrthoDB" id="7809559at2"/>
<dbReference type="Gene3D" id="3.50.50.60">
    <property type="entry name" value="FAD/NAD(P)-binding domain"/>
    <property type="match status" value="2"/>
</dbReference>
<dbReference type="GO" id="GO:0016651">
    <property type="term" value="F:oxidoreductase activity, acting on NAD(P)H"/>
    <property type="evidence" value="ECO:0007669"/>
    <property type="project" value="TreeGrafter"/>
</dbReference>
<keyword evidence="3" id="KW-0274">FAD</keyword>
<name>A0A506UC66_9HYPH</name>
<dbReference type="InterPro" id="IPR023753">
    <property type="entry name" value="FAD/NAD-binding_dom"/>
</dbReference>
<sequence>MAGRLVIVGAGQGGFAVAAKLRALKDERPITMIGSETVPPYQRPPLSKKYLLGEMSFDRLMFRPETWYAENEVDLRLGHFVEAIDRTAKTVVMQNGEVIAYDHLVIATGATPRSLPSAIGGDLDGVFVMRDKDDADSLAEVMQEGKSLLVVGGGYVGLEAAAVARKLGLSVTVIEMADRILKRVASPATAEIMRAIHQSHGVTIREQTGLERLVGENGRVTGAMLSDGTVIAADIVVVGIGVTPNDQLAKDAGLEVANGIVVDDHATTSDPAIFAVGDCTELPFRGARIRLESVPNAVDQGEAVALILSGSDRPYQPEPWFWSDQYDVKLQIAGFNQGYDRTVTRPGQREGAVSVWYFRGGELLAVDAVNDAKAYVSAKKMLASGINPPAALIADPGTDLKSLLG</sequence>
<dbReference type="Pfam" id="PF14759">
    <property type="entry name" value="Reductase_C"/>
    <property type="match status" value="1"/>
</dbReference>
<evidence type="ECO:0000259" key="6">
    <source>
        <dbReference type="Pfam" id="PF14759"/>
    </source>
</evidence>
<dbReference type="InterPro" id="IPR016156">
    <property type="entry name" value="FAD/NAD-linked_Rdtase_dimer_sf"/>
</dbReference>
<feature type="domain" description="FAD/NAD(P)-binding" evidence="5">
    <location>
        <begin position="4"/>
        <end position="301"/>
    </location>
</feature>